<evidence type="ECO:0000313" key="2">
    <source>
        <dbReference type="EMBL" id="KXY50921.1"/>
    </source>
</evidence>
<accession>A0A9X0MLK7</accession>
<feature type="transmembrane region" description="Helical" evidence="1">
    <location>
        <begin position="36"/>
        <end position="57"/>
    </location>
</feature>
<keyword evidence="1" id="KW-0472">Membrane</keyword>
<gene>
    <name evidence="2" type="ORF">AT268_30715</name>
</gene>
<feature type="transmembrane region" description="Helical" evidence="1">
    <location>
        <begin position="12"/>
        <end position="30"/>
    </location>
</feature>
<evidence type="ECO:0000313" key="3">
    <source>
        <dbReference type="Proteomes" id="UP000075476"/>
    </source>
</evidence>
<comment type="caution">
    <text evidence="2">The sequence shown here is derived from an EMBL/GenBank/DDBJ whole genome shotgun (WGS) entry which is preliminary data.</text>
</comment>
<dbReference type="AlphaFoldDB" id="A0A9X0MLK7"/>
<protein>
    <submittedName>
        <fullName evidence="2">Uncharacterized protein</fullName>
    </submittedName>
</protein>
<name>A0A9X0MLK7_BACCE</name>
<keyword evidence="1" id="KW-0812">Transmembrane</keyword>
<dbReference type="RefSeq" id="WP_061662248.1">
    <property type="nucleotide sequence ID" value="NZ_LOMO01000001.1"/>
</dbReference>
<sequence length="71" mass="8557">MKRKRTIKFSEVVPMLYPLTGITIITFDLFTKRENVVIECYGLAFFLFIFRMEYLTFKEKRMTNNTKMNST</sequence>
<dbReference type="Proteomes" id="UP000075476">
    <property type="component" value="Unassembled WGS sequence"/>
</dbReference>
<evidence type="ECO:0000256" key="1">
    <source>
        <dbReference type="SAM" id="Phobius"/>
    </source>
</evidence>
<reference evidence="2 3" key="1">
    <citation type="submission" date="2015-12" db="EMBL/GenBank/DDBJ databases">
        <title>Bacillus cereus Group isolate.</title>
        <authorList>
            <person name="Kovac J."/>
        </authorList>
    </citation>
    <scope>NUCLEOTIDE SEQUENCE [LARGE SCALE GENOMIC DNA]</scope>
    <source>
        <strain evidence="2 3">FSL K6-0073</strain>
    </source>
</reference>
<organism evidence="2 3">
    <name type="scientific">Bacillus cereus</name>
    <dbReference type="NCBI Taxonomy" id="1396"/>
    <lineage>
        <taxon>Bacteria</taxon>
        <taxon>Bacillati</taxon>
        <taxon>Bacillota</taxon>
        <taxon>Bacilli</taxon>
        <taxon>Bacillales</taxon>
        <taxon>Bacillaceae</taxon>
        <taxon>Bacillus</taxon>
        <taxon>Bacillus cereus group</taxon>
    </lineage>
</organism>
<proteinExistence type="predicted"/>
<keyword evidence="1" id="KW-1133">Transmembrane helix</keyword>
<dbReference type="EMBL" id="LOMO01000001">
    <property type="protein sequence ID" value="KXY50921.1"/>
    <property type="molecule type" value="Genomic_DNA"/>
</dbReference>